<gene>
    <name evidence="2" type="primary">cyaB</name>
    <name evidence="2" type="ORF">N0B31_06990</name>
</gene>
<dbReference type="RefSeq" id="WP_260595149.1">
    <property type="nucleotide sequence ID" value="NZ_CP104003.1"/>
</dbReference>
<dbReference type="Pfam" id="PF01928">
    <property type="entry name" value="CYTH"/>
    <property type="match status" value="1"/>
</dbReference>
<accession>A0A9E7UCN2</accession>
<dbReference type="InterPro" id="IPR033469">
    <property type="entry name" value="CYTH-like_dom_sf"/>
</dbReference>
<keyword evidence="3" id="KW-1185">Reference proteome</keyword>
<protein>
    <submittedName>
        <fullName evidence="2">Class IV adenylate cyclase</fullName>
    </submittedName>
</protein>
<sequence>MYEVELKVAADHETVRERLASLGADRRRHVVQTDTYYDAPHRDFAETDEALRVRREREDGSDGENEERDATVKLTYKGPLVEAASKTREEHETVVADAAALEGILDGVGFTPAFTVEKDRTFYRYAGYTVTLDDVTDLGEFVEVETEAEAIEEAREGAIDVLRDLGLDPDEQIRTSYLGLLLDTPE</sequence>
<dbReference type="KEGG" id="ssai:N0B31_06990"/>
<dbReference type="InterPro" id="IPR008173">
    <property type="entry name" value="Adenylyl_cyclase_CyaB"/>
</dbReference>
<dbReference type="CDD" id="cd07890">
    <property type="entry name" value="CYTH-like_AC_IV-like"/>
    <property type="match status" value="1"/>
</dbReference>
<evidence type="ECO:0000313" key="2">
    <source>
        <dbReference type="EMBL" id="UWM56029.1"/>
    </source>
</evidence>
<organism evidence="2 3">
    <name type="scientific">Salinirubellus salinus</name>
    <dbReference type="NCBI Taxonomy" id="1364945"/>
    <lineage>
        <taxon>Archaea</taxon>
        <taxon>Methanobacteriati</taxon>
        <taxon>Methanobacteriota</taxon>
        <taxon>Stenosarchaea group</taxon>
        <taxon>Halobacteria</taxon>
        <taxon>Halobacteriales</taxon>
        <taxon>Natronomonadaceae</taxon>
        <taxon>Salinirubellus</taxon>
    </lineage>
</organism>
<dbReference type="AlphaFoldDB" id="A0A9E7UCN2"/>
<dbReference type="PROSITE" id="PS51707">
    <property type="entry name" value="CYTH"/>
    <property type="match status" value="1"/>
</dbReference>
<dbReference type="EMBL" id="CP104003">
    <property type="protein sequence ID" value="UWM56029.1"/>
    <property type="molecule type" value="Genomic_DNA"/>
</dbReference>
<evidence type="ECO:0000259" key="1">
    <source>
        <dbReference type="PROSITE" id="PS51707"/>
    </source>
</evidence>
<dbReference type="PANTHER" id="PTHR21028:SF2">
    <property type="entry name" value="CYTH DOMAIN-CONTAINING PROTEIN"/>
    <property type="match status" value="1"/>
</dbReference>
<proteinExistence type="predicted"/>
<dbReference type="InterPro" id="IPR023577">
    <property type="entry name" value="CYTH_domain"/>
</dbReference>
<dbReference type="GeneID" id="74942154"/>
<dbReference type="NCBIfam" id="TIGR00318">
    <property type="entry name" value="cyaB"/>
    <property type="match status" value="1"/>
</dbReference>
<feature type="domain" description="CYTH" evidence="1">
    <location>
        <begin position="1"/>
        <end position="183"/>
    </location>
</feature>
<name>A0A9E7UCN2_9EURY</name>
<reference evidence="2" key="1">
    <citation type="submission" date="2022-09" db="EMBL/GenBank/DDBJ databases">
        <title>Diverse halophilic archaea isolated from saline environments.</title>
        <authorList>
            <person name="Cui H.-L."/>
        </authorList>
    </citation>
    <scope>NUCLEOTIDE SEQUENCE</scope>
    <source>
        <strain evidence="2">ZS-35-S2</strain>
    </source>
</reference>
<dbReference type="SUPFAM" id="SSF55154">
    <property type="entry name" value="CYTH-like phosphatases"/>
    <property type="match status" value="1"/>
</dbReference>
<dbReference type="Proteomes" id="UP001057580">
    <property type="component" value="Chromosome"/>
</dbReference>
<dbReference type="SMART" id="SM01118">
    <property type="entry name" value="CYTH"/>
    <property type="match status" value="1"/>
</dbReference>
<dbReference type="PANTHER" id="PTHR21028">
    <property type="entry name" value="SI:CH211-156B7.4"/>
    <property type="match status" value="1"/>
</dbReference>
<dbReference type="Gene3D" id="2.40.320.10">
    <property type="entry name" value="Hypothetical Protein Pfu-838710-001"/>
    <property type="match status" value="1"/>
</dbReference>
<evidence type="ECO:0000313" key="3">
    <source>
        <dbReference type="Proteomes" id="UP001057580"/>
    </source>
</evidence>